<dbReference type="SUPFAM" id="SSF46785">
    <property type="entry name" value="Winged helix' DNA-binding domain"/>
    <property type="match status" value="1"/>
</dbReference>
<sequence length="244" mass="27142">MLINLLKSLGFSDKVSTLYLALLRSGPSSVRKLAEISGLNRGVVYDGLKSLQEEGVVEFYEKENKQYFVATNPEKLEEVAHGREKELQKTRQQIKDALPELKSLYNKGGGQPVARYFDDSQISLILEDVLSTCVVSGELTYRIYSAVGIREYLYDTFPSFSDARIAKGIAVKVIALGKGGELRGLDERKWIEAPAGTPTYIIIYPGKTAYISLNAHKEPIGVVIENEGVSSTQQSIFDRLWNTL</sequence>
<dbReference type="Pfam" id="PF01978">
    <property type="entry name" value="TrmB"/>
    <property type="match status" value="1"/>
</dbReference>
<protein>
    <recommendedName>
        <fullName evidence="1">Transcription regulator TrmB N-terminal domain-containing protein</fullName>
    </recommendedName>
</protein>
<evidence type="ECO:0000313" key="2">
    <source>
        <dbReference type="EMBL" id="OGH68298.1"/>
    </source>
</evidence>
<reference evidence="2 3" key="1">
    <citation type="journal article" date="2016" name="Nat. Commun.">
        <title>Thousands of microbial genomes shed light on interconnected biogeochemical processes in an aquifer system.</title>
        <authorList>
            <person name="Anantharaman K."/>
            <person name="Brown C.T."/>
            <person name="Hug L.A."/>
            <person name="Sharon I."/>
            <person name="Castelle C.J."/>
            <person name="Probst A.J."/>
            <person name="Thomas B.C."/>
            <person name="Singh A."/>
            <person name="Wilkins M.J."/>
            <person name="Karaoz U."/>
            <person name="Brodie E.L."/>
            <person name="Williams K.H."/>
            <person name="Hubbard S.S."/>
            <person name="Banfield J.F."/>
        </authorList>
    </citation>
    <scope>NUCLEOTIDE SEQUENCE [LARGE SCALE GENOMIC DNA]</scope>
</reference>
<dbReference type="Proteomes" id="UP000176413">
    <property type="component" value="Unassembled WGS sequence"/>
</dbReference>
<dbReference type="InterPro" id="IPR036388">
    <property type="entry name" value="WH-like_DNA-bd_sf"/>
</dbReference>
<feature type="domain" description="Transcription regulator TrmB N-terminal" evidence="1">
    <location>
        <begin position="6"/>
        <end position="74"/>
    </location>
</feature>
<evidence type="ECO:0000313" key="3">
    <source>
        <dbReference type="Proteomes" id="UP000176413"/>
    </source>
</evidence>
<dbReference type="Gene3D" id="1.10.10.10">
    <property type="entry name" value="Winged helix-like DNA-binding domain superfamily/Winged helix DNA-binding domain"/>
    <property type="match status" value="1"/>
</dbReference>
<dbReference type="PANTHER" id="PTHR34293:SF1">
    <property type="entry name" value="HTH-TYPE TRANSCRIPTIONAL REGULATOR TRMBL2"/>
    <property type="match status" value="1"/>
</dbReference>
<dbReference type="InterPro" id="IPR011991">
    <property type="entry name" value="ArsR-like_HTH"/>
</dbReference>
<dbReference type="EMBL" id="MFQA01000049">
    <property type="protein sequence ID" value="OGH68298.1"/>
    <property type="molecule type" value="Genomic_DNA"/>
</dbReference>
<organism evidence="2 3">
    <name type="scientific">Candidatus Magasanikbacteria bacterium RIFCSPHIGHO2_02_FULL_45_10</name>
    <dbReference type="NCBI Taxonomy" id="1798679"/>
    <lineage>
        <taxon>Bacteria</taxon>
        <taxon>Candidatus Magasanikiibacteriota</taxon>
    </lineage>
</organism>
<dbReference type="PANTHER" id="PTHR34293">
    <property type="entry name" value="HTH-TYPE TRANSCRIPTIONAL REGULATOR TRMBL2"/>
    <property type="match status" value="1"/>
</dbReference>
<gene>
    <name evidence="2" type="ORF">A3D53_00850</name>
</gene>
<evidence type="ECO:0000259" key="1">
    <source>
        <dbReference type="Pfam" id="PF01978"/>
    </source>
</evidence>
<accession>A0A1F6M9P7</accession>
<dbReference type="InterPro" id="IPR051797">
    <property type="entry name" value="TrmB-like"/>
</dbReference>
<proteinExistence type="predicted"/>
<dbReference type="AlphaFoldDB" id="A0A1F6M9P7"/>
<comment type="caution">
    <text evidence="2">The sequence shown here is derived from an EMBL/GenBank/DDBJ whole genome shotgun (WGS) entry which is preliminary data.</text>
</comment>
<name>A0A1F6M9P7_9BACT</name>
<dbReference type="InterPro" id="IPR036390">
    <property type="entry name" value="WH_DNA-bd_sf"/>
</dbReference>
<dbReference type="InterPro" id="IPR002831">
    <property type="entry name" value="Tscrpt_reg_TrmB_N"/>
</dbReference>
<dbReference type="CDD" id="cd00090">
    <property type="entry name" value="HTH_ARSR"/>
    <property type="match status" value="1"/>
</dbReference>